<evidence type="ECO:0000313" key="2">
    <source>
        <dbReference type="Proteomes" id="UP001060085"/>
    </source>
</evidence>
<dbReference type="Proteomes" id="UP001060085">
    <property type="component" value="Linkage Group LG07"/>
</dbReference>
<dbReference type="EMBL" id="CM044707">
    <property type="protein sequence ID" value="KAI5654005.1"/>
    <property type="molecule type" value="Genomic_DNA"/>
</dbReference>
<keyword evidence="2" id="KW-1185">Reference proteome</keyword>
<sequence>MLKRRFDHPPYVTIGCECGEGRKKKARLDDNDKNEEEEEEEEEVLVKYRGLYGMKKCNCIFQLRSEKSTIGEYYGEFIRKNSDYAVSKQTIYNTLANMKEKRMEGRNTKYFINIIREDISVTGETVKKTMSAILFLHTRRHIDQNIVRKYSEDWKGWSKIVSKHYMTQIN</sequence>
<reference evidence="2" key="1">
    <citation type="journal article" date="2023" name="Nat. Plants">
        <title>Single-cell RNA sequencing provides a high-resolution roadmap for understanding the multicellular compartmentation of specialized metabolism.</title>
        <authorList>
            <person name="Sun S."/>
            <person name="Shen X."/>
            <person name="Li Y."/>
            <person name="Li Y."/>
            <person name="Wang S."/>
            <person name="Li R."/>
            <person name="Zhang H."/>
            <person name="Shen G."/>
            <person name="Guo B."/>
            <person name="Wei J."/>
            <person name="Xu J."/>
            <person name="St-Pierre B."/>
            <person name="Chen S."/>
            <person name="Sun C."/>
        </authorList>
    </citation>
    <scope>NUCLEOTIDE SEQUENCE [LARGE SCALE GENOMIC DNA]</scope>
</reference>
<comment type="caution">
    <text evidence="1">The sequence shown here is derived from an EMBL/GenBank/DDBJ whole genome shotgun (WGS) entry which is preliminary data.</text>
</comment>
<evidence type="ECO:0000313" key="1">
    <source>
        <dbReference type="EMBL" id="KAI5654005.1"/>
    </source>
</evidence>
<name>A0ACC0A174_CATRO</name>
<gene>
    <name evidence="1" type="ORF">M9H77_31192</name>
</gene>
<organism evidence="1 2">
    <name type="scientific">Catharanthus roseus</name>
    <name type="common">Madagascar periwinkle</name>
    <name type="synonym">Vinca rosea</name>
    <dbReference type="NCBI Taxonomy" id="4058"/>
    <lineage>
        <taxon>Eukaryota</taxon>
        <taxon>Viridiplantae</taxon>
        <taxon>Streptophyta</taxon>
        <taxon>Embryophyta</taxon>
        <taxon>Tracheophyta</taxon>
        <taxon>Spermatophyta</taxon>
        <taxon>Magnoliopsida</taxon>
        <taxon>eudicotyledons</taxon>
        <taxon>Gunneridae</taxon>
        <taxon>Pentapetalae</taxon>
        <taxon>asterids</taxon>
        <taxon>lamiids</taxon>
        <taxon>Gentianales</taxon>
        <taxon>Apocynaceae</taxon>
        <taxon>Rauvolfioideae</taxon>
        <taxon>Vinceae</taxon>
        <taxon>Catharanthinae</taxon>
        <taxon>Catharanthus</taxon>
    </lineage>
</organism>
<proteinExistence type="predicted"/>
<protein>
    <submittedName>
        <fullName evidence="1">Uncharacterized protein</fullName>
    </submittedName>
</protein>
<accession>A0ACC0A174</accession>